<dbReference type="InterPro" id="IPR013538">
    <property type="entry name" value="ASHA1/2-like_C"/>
</dbReference>
<dbReference type="Pfam" id="PF08327">
    <property type="entry name" value="AHSA1"/>
    <property type="match status" value="1"/>
</dbReference>
<proteinExistence type="inferred from homology"/>
<evidence type="ECO:0000259" key="2">
    <source>
        <dbReference type="Pfam" id="PF08327"/>
    </source>
</evidence>
<dbReference type="Proteomes" id="UP000218327">
    <property type="component" value="Unassembled WGS sequence"/>
</dbReference>
<protein>
    <recommendedName>
        <fullName evidence="2">Activator of Hsp90 ATPase homologue 1/2-like C-terminal domain-containing protein</fullName>
    </recommendedName>
</protein>
<comment type="similarity">
    <text evidence="1">Belongs to the AHA1 family.</text>
</comment>
<evidence type="ECO:0000256" key="1">
    <source>
        <dbReference type="ARBA" id="ARBA00006817"/>
    </source>
</evidence>
<comment type="caution">
    <text evidence="3">The sequence shown here is derived from an EMBL/GenBank/DDBJ whole genome shotgun (WGS) entry which is preliminary data.</text>
</comment>
<dbReference type="AlphaFoldDB" id="A0A2A5AHQ8"/>
<organism evidence="3 4">
    <name type="scientific">SAR86 cluster bacterium</name>
    <dbReference type="NCBI Taxonomy" id="2030880"/>
    <lineage>
        <taxon>Bacteria</taxon>
        <taxon>Pseudomonadati</taxon>
        <taxon>Pseudomonadota</taxon>
        <taxon>Gammaproteobacteria</taxon>
        <taxon>SAR86 cluster</taxon>
    </lineage>
</organism>
<accession>A0A2A5AHQ8</accession>
<reference evidence="4" key="1">
    <citation type="submission" date="2017-08" db="EMBL/GenBank/DDBJ databases">
        <title>A dynamic microbial community with high functional redundancy inhabits the cold, oxic subseafloor aquifer.</title>
        <authorList>
            <person name="Tully B.J."/>
            <person name="Wheat C.G."/>
            <person name="Glazer B.T."/>
            <person name="Huber J.A."/>
        </authorList>
    </citation>
    <scope>NUCLEOTIDE SEQUENCE [LARGE SCALE GENOMIC DNA]</scope>
</reference>
<dbReference type="InterPro" id="IPR023393">
    <property type="entry name" value="START-like_dom_sf"/>
</dbReference>
<feature type="domain" description="Activator of Hsp90 ATPase homologue 1/2-like C-terminal" evidence="2">
    <location>
        <begin position="20"/>
        <end position="142"/>
    </location>
</feature>
<dbReference type="SUPFAM" id="SSF55961">
    <property type="entry name" value="Bet v1-like"/>
    <property type="match status" value="1"/>
</dbReference>
<dbReference type="Gene3D" id="3.30.530.20">
    <property type="match status" value="1"/>
</dbReference>
<name>A0A2A5AHQ8_9GAMM</name>
<sequence>MNNQNYTKTITVNAKPTIAYQAISEEFEKWWTKPDCSIRKVGDRAKFSFPPGKTYWVFEAIELIPDKRVELKCIEALHIFEGQPSKVEKEWLGSSIIFEITQVNDSTTIRFEHIGLEPSMFCYDICEAGWNYFFVESLKLYLDTGSGKPYQ</sequence>
<evidence type="ECO:0000313" key="3">
    <source>
        <dbReference type="EMBL" id="PCJ18813.1"/>
    </source>
</evidence>
<gene>
    <name evidence="3" type="ORF">COA96_16530</name>
</gene>
<evidence type="ECO:0000313" key="4">
    <source>
        <dbReference type="Proteomes" id="UP000218327"/>
    </source>
</evidence>
<dbReference type="EMBL" id="NVVJ01000096">
    <property type="protein sequence ID" value="PCJ18813.1"/>
    <property type="molecule type" value="Genomic_DNA"/>
</dbReference>